<dbReference type="AlphaFoldDB" id="A0A850EUF2"/>
<dbReference type="Gene3D" id="3.40.50.720">
    <property type="entry name" value="NAD(P)-binding Rossmann-like Domain"/>
    <property type="match status" value="1"/>
</dbReference>
<dbReference type="InterPro" id="IPR008030">
    <property type="entry name" value="NmrA-like"/>
</dbReference>
<protein>
    <submittedName>
        <fullName evidence="2">NmrA family NAD(P)-binding protein</fullName>
    </submittedName>
</protein>
<dbReference type="RefSeq" id="WP_175373559.1">
    <property type="nucleotide sequence ID" value="NZ_JABWCS010000218.1"/>
</dbReference>
<evidence type="ECO:0000259" key="1">
    <source>
        <dbReference type="Pfam" id="PF05368"/>
    </source>
</evidence>
<gene>
    <name evidence="2" type="ORF">HPT30_22505</name>
</gene>
<organism evidence="2 3">
    <name type="scientific">Paenibacillus agri</name>
    <dbReference type="NCBI Taxonomy" id="2744309"/>
    <lineage>
        <taxon>Bacteria</taxon>
        <taxon>Bacillati</taxon>
        <taxon>Bacillota</taxon>
        <taxon>Bacilli</taxon>
        <taxon>Bacillales</taxon>
        <taxon>Paenibacillaceae</taxon>
        <taxon>Paenibacillus</taxon>
    </lineage>
</organism>
<name>A0A850EUF2_9BACL</name>
<feature type="domain" description="NmrA-like" evidence="1">
    <location>
        <begin position="5"/>
        <end position="266"/>
    </location>
</feature>
<dbReference type="Pfam" id="PF05368">
    <property type="entry name" value="NmrA"/>
    <property type="match status" value="1"/>
</dbReference>
<dbReference type="InterPro" id="IPR036291">
    <property type="entry name" value="NAD(P)-bd_dom_sf"/>
</dbReference>
<evidence type="ECO:0000313" key="3">
    <source>
        <dbReference type="Proteomes" id="UP000564806"/>
    </source>
</evidence>
<reference evidence="2" key="1">
    <citation type="submission" date="2020-06" db="EMBL/GenBank/DDBJ databases">
        <title>Paenibacillus sp. nov., isolated from soil.</title>
        <authorList>
            <person name="Seo Y.L."/>
        </authorList>
    </citation>
    <scope>NUCLEOTIDE SEQUENCE [LARGE SCALE GENOMIC DNA]</scope>
    <source>
        <strain evidence="2">JW14</strain>
    </source>
</reference>
<proteinExistence type="predicted"/>
<keyword evidence="3" id="KW-1185">Reference proteome</keyword>
<dbReference type="PANTHER" id="PTHR47129">
    <property type="entry name" value="QUINONE OXIDOREDUCTASE 2"/>
    <property type="match status" value="1"/>
</dbReference>
<dbReference type="Proteomes" id="UP000564806">
    <property type="component" value="Unassembled WGS sequence"/>
</dbReference>
<dbReference type="PANTHER" id="PTHR47129:SF1">
    <property type="entry name" value="NMRA-LIKE DOMAIN-CONTAINING PROTEIN"/>
    <property type="match status" value="1"/>
</dbReference>
<accession>A0A850EUF2</accession>
<comment type="caution">
    <text evidence="2">The sequence shown here is derived from an EMBL/GenBank/DDBJ whole genome shotgun (WGS) entry which is preliminary data.</text>
</comment>
<dbReference type="SUPFAM" id="SSF51735">
    <property type="entry name" value="NAD(P)-binding Rossmann-fold domains"/>
    <property type="match status" value="1"/>
</dbReference>
<dbReference type="Gene3D" id="3.90.25.10">
    <property type="entry name" value="UDP-galactose 4-epimerase, domain 1"/>
    <property type="match status" value="1"/>
</dbReference>
<sequence length="298" mass="31029">MSKTNEAVLVTGASGQLGQLAIEWLLKHHQGPIIVTSRDPQKLSALTERGVIVRQADFDQPETLPEAFAGAKRLLLISTDALSVPGQRVQQHLNAVDAAVQAGVEHLVYTSLPSPEPGTACLLAGDHYATEEKIKSSGLSYTILRNNLYTHSLIPALQQAAASGQYAAATGDGATAYVTREDCAHAAAAALIAAVSESQTLDVSGPEALTGKDIAAIASEFTGRAIEFVPLTTEQLVGIYETAGLPNGAAQVFASFQTASSKGEYGQVTTTVKDFTGQAPVGLKAVLATNKSAFARAE</sequence>
<evidence type="ECO:0000313" key="2">
    <source>
        <dbReference type="EMBL" id="NUU63127.1"/>
    </source>
</evidence>
<dbReference type="EMBL" id="JABWCS010000218">
    <property type="protein sequence ID" value="NUU63127.1"/>
    <property type="molecule type" value="Genomic_DNA"/>
</dbReference>
<dbReference type="InterPro" id="IPR052718">
    <property type="entry name" value="NmrA-type_oxidoreductase"/>
</dbReference>